<evidence type="ECO:0000313" key="12">
    <source>
        <dbReference type="Proteomes" id="UP000215738"/>
    </source>
</evidence>
<sequence length="489" mass="53289">MESVISFVRYIVSAFESLLRWIVNTFDGPLWDLTVVTLLLVGFFFTITTGLVQLRLLPRSLREMWSGRAADGESLTPFQAFTTGLASRVGVGNIGGVATAIALGGPGAVFWMWITAIIGMSSAFAESSLAQAYKVKDPNGMFRGGPAYYIKRGLKAPTLAIIFALTLIFSFGFAFNAVQANSIVEATHNAWGWNAEYIGLILVVITAGIIFGGVKRIGQISAKVVPMMALFYLIMAVIILGMNIDRVPEVLHRIIASAFDFSAMAGGLFGMIFSQAMLLGIKRGLFSNEAGMGSAPNSAATSDAKHPASQGLIQMLGVFVDTIVVCTCTAIIILMSDDYGSETLRGVSLTQKALEFHVGEFGLHFLAFVILLFCYTSIIGNYAYAENNVRYVRNKPGFILAFRLVVLFFVYFGAVREGGIVWAFADTVMASMALINLISIVLLSPIVWIILKDYKKQIKAGVMQPVFKIEDHPDLVRRGVDPLIWKSKE</sequence>
<keyword evidence="5 9" id="KW-0812">Transmembrane</keyword>
<dbReference type="Gene3D" id="1.20.1740.10">
    <property type="entry name" value="Amino acid/polyamine transporter I"/>
    <property type="match status" value="1"/>
</dbReference>
<evidence type="ECO:0000256" key="6">
    <source>
        <dbReference type="ARBA" id="ARBA00022847"/>
    </source>
</evidence>
<feature type="transmembrane region" description="Helical" evidence="9">
    <location>
        <begin position="361"/>
        <end position="385"/>
    </location>
</feature>
<feature type="transmembrane region" description="Helical" evidence="9">
    <location>
        <begin position="315"/>
        <end position="335"/>
    </location>
</feature>
<reference evidence="10 12" key="1">
    <citation type="submission" date="2017-07" db="EMBL/GenBank/DDBJ databases">
        <title>Virulence factors identified in Actinobacillus seminis.</title>
        <authorList>
            <person name="Negrete-Abascal E."/>
            <person name="Vaca-Pacheco S."/>
            <person name="Montes-Garcia F."/>
            <person name="Leyto-Gil A.M."/>
            <person name="Fragoso-Garcia E."/>
            <person name="Carvente-Garcia R."/>
            <person name="Perez-Agueros S."/>
            <person name="Castelan-Sanchez H.G."/>
            <person name="Garcia-Molina A."/>
            <person name="Villamar T.E."/>
            <person name="Vazquez-Cruz C."/>
        </authorList>
    </citation>
    <scope>NUCLEOTIDE SEQUENCE [LARGE SCALE GENOMIC DNA]</scope>
    <source>
        <strain evidence="10 12">ATCC 15768</strain>
    </source>
</reference>
<feature type="transmembrane region" description="Helical" evidence="9">
    <location>
        <begin position="397"/>
        <end position="414"/>
    </location>
</feature>
<dbReference type="Pfam" id="PF01235">
    <property type="entry name" value="Na_Ala_symp"/>
    <property type="match status" value="1"/>
</dbReference>
<protein>
    <submittedName>
        <fullName evidence="10">Sodium:alanine symporter family protein</fullName>
    </submittedName>
    <submittedName>
        <fullName evidence="11">Transporter</fullName>
    </submittedName>
</protein>
<evidence type="ECO:0000313" key="13">
    <source>
        <dbReference type="Proteomes" id="UP000254507"/>
    </source>
</evidence>
<dbReference type="PANTHER" id="PTHR30330">
    <property type="entry name" value="AGSS FAMILY TRANSPORTER, SODIUM-ALANINE"/>
    <property type="match status" value="1"/>
</dbReference>
<evidence type="ECO:0000313" key="11">
    <source>
        <dbReference type="EMBL" id="SUU37647.1"/>
    </source>
</evidence>
<evidence type="ECO:0000256" key="4">
    <source>
        <dbReference type="ARBA" id="ARBA00022475"/>
    </source>
</evidence>
<evidence type="ECO:0000256" key="1">
    <source>
        <dbReference type="ARBA" id="ARBA00004651"/>
    </source>
</evidence>
<keyword evidence="4" id="KW-1003">Cell membrane</keyword>
<dbReference type="InParanoid" id="A0A263HES8"/>
<feature type="transmembrane region" description="Helical" evidence="9">
    <location>
        <begin position="35"/>
        <end position="57"/>
    </location>
</feature>
<dbReference type="GO" id="GO:0005283">
    <property type="term" value="F:amino acid:sodium symporter activity"/>
    <property type="evidence" value="ECO:0007669"/>
    <property type="project" value="InterPro"/>
</dbReference>
<feature type="transmembrane region" description="Helical" evidence="9">
    <location>
        <begin position="195"/>
        <end position="212"/>
    </location>
</feature>
<keyword evidence="9" id="KW-0997">Cell inner membrane</keyword>
<keyword evidence="7 9" id="KW-1133">Transmembrane helix</keyword>
<dbReference type="InterPro" id="IPR001463">
    <property type="entry name" value="Na/Ala_symport"/>
</dbReference>
<evidence type="ECO:0000256" key="2">
    <source>
        <dbReference type="ARBA" id="ARBA00009261"/>
    </source>
</evidence>
<evidence type="ECO:0000256" key="5">
    <source>
        <dbReference type="ARBA" id="ARBA00022692"/>
    </source>
</evidence>
<gene>
    <name evidence="10" type="ORF">CFY87_03320</name>
    <name evidence="11" type="ORF">NCTC10851_01666</name>
</gene>
<keyword evidence="12" id="KW-1185">Reference proteome</keyword>
<evidence type="ECO:0000313" key="10">
    <source>
        <dbReference type="EMBL" id="OZN25631.1"/>
    </source>
</evidence>
<feature type="transmembrane region" description="Helical" evidence="9">
    <location>
        <begin position="154"/>
        <end position="175"/>
    </location>
</feature>
<dbReference type="FunCoup" id="A0A263HES8">
    <property type="interactions" value="140"/>
</dbReference>
<feature type="transmembrane region" description="Helical" evidence="9">
    <location>
        <begin position="250"/>
        <end position="273"/>
    </location>
</feature>
<keyword evidence="6 9" id="KW-0769">Symport</keyword>
<comment type="subcellular location">
    <subcellularLocation>
        <location evidence="9">Cell inner membrane</location>
        <topology evidence="9">Multi-pass membrane protein</topology>
    </subcellularLocation>
    <subcellularLocation>
        <location evidence="1">Cell membrane</location>
        <topology evidence="1">Multi-pass membrane protein</topology>
    </subcellularLocation>
</comment>
<evidence type="ECO:0000256" key="9">
    <source>
        <dbReference type="RuleBase" id="RU363064"/>
    </source>
</evidence>
<dbReference type="OrthoDB" id="9806926at2"/>
<evidence type="ECO:0000256" key="3">
    <source>
        <dbReference type="ARBA" id="ARBA00022448"/>
    </source>
</evidence>
<dbReference type="NCBIfam" id="TIGR00835">
    <property type="entry name" value="agcS"/>
    <property type="match status" value="1"/>
</dbReference>
<dbReference type="AlphaFoldDB" id="A0A263HES8"/>
<organism evidence="11 13">
    <name type="scientific">Actinobacillus seminis</name>
    <dbReference type="NCBI Taxonomy" id="722"/>
    <lineage>
        <taxon>Bacteria</taxon>
        <taxon>Pseudomonadati</taxon>
        <taxon>Pseudomonadota</taxon>
        <taxon>Gammaproteobacteria</taxon>
        <taxon>Pasteurellales</taxon>
        <taxon>Pasteurellaceae</taxon>
        <taxon>Actinobacillus</taxon>
    </lineage>
</organism>
<reference evidence="11 13" key="2">
    <citation type="submission" date="2018-06" db="EMBL/GenBank/DDBJ databases">
        <authorList>
            <consortium name="Pathogen Informatics"/>
            <person name="Doyle S."/>
        </authorList>
    </citation>
    <scope>NUCLEOTIDE SEQUENCE [LARGE SCALE GENOMIC DNA]</scope>
    <source>
        <strain evidence="11 13">NCTC10851</strain>
    </source>
</reference>
<name>A0A263HES8_9PAST</name>
<feature type="transmembrane region" description="Helical" evidence="9">
    <location>
        <begin position="110"/>
        <end position="133"/>
    </location>
</feature>
<dbReference type="RefSeq" id="WP_094945864.1">
    <property type="nucleotide sequence ID" value="NZ_NLFK01000002.1"/>
</dbReference>
<dbReference type="EMBL" id="NLFK01000002">
    <property type="protein sequence ID" value="OZN25631.1"/>
    <property type="molecule type" value="Genomic_DNA"/>
</dbReference>
<dbReference type="PRINTS" id="PR00175">
    <property type="entry name" value="NAALASMPORT"/>
</dbReference>
<accession>A0A263HES8</accession>
<feature type="transmembrane region" description="Helical" evidence="9">
    <location>
        <begin position="78"/>
        <end position="104"/>
    </location>
</feature>
<comment type="similarity">
    <text evidence="2 9">Belongs to the alanine or glycine:cation symporter (AGCS) (TC 2.A.25) family.</text>
</comment>
<dbReference type="PROSITE" id="PS00873">
    <property type="entry name" value="NA_ALANINE_SYMP"/>
    <property type="match status" value="1"/>
</dbReference>
<evidence type="ECO:0000256" key="7">
    <source>
        <dbReference type="ARBA" id="ARBA00022989"/>
    </source>
</evidence>
<dbReference type="Proteomes" id="UP000215738">
    <property type="component" value="Unassembled WGS sequence"/>
</dbReference>
<evidence type="ECO:0000256" key="8">
    <source>
        <dbReference type="ARBA" id="ARBA00023136"/>
    </source>
</evidence>
<keyword evidence="8 9" id="KW-0472">Membrane</keyword>
<dbReference type="FunFam" id="1.20.1740.10:FF:000004">
    <property type="entry name" value="Sodium:alanine symporter family protein"/>
    <property type="match status" value="1"/>
</dbReference>
<dbReference type="EMBL" id="UFSB01000001">
    <property type="protein sequence ID" value="SUU37647.1"/>
    <property type="molecule type" value="Genomic_DNA"/>
</dbReference>
<keyword evidence="3 9" id="KW-0813">Transport</keyword>
<dbReference type="Proteomes" id="UP000254507">
    <property type="component" value="Unassembled WGS sequence"/>
</dbReference>
<dbReference type="PANTHER" id="PTHR30330:SF1">
    <property type="entry name" value="AMINO-ACID CARRIER PROTEIN ALST"/>
    <property type="match status" value="1"/>
</dbReference>
<proteinExistence type="inferred from homology"/>
<dbReference type="GO" id="GO:0005886">
    <property type="term" value="C:plasma membrane"/>
    <property type="evidence" value="ECO:0007669"/>
    <property type="project" value="UniProtKB-SubCell"/>
</dbReference>
<feature type="transmembrane region" description="Helical" evidence="9">
    <location>
        <begin position="224"/>
        <end position="244"/>
    </location>
</feature>
<feature type="transmembrane region" description="Helical" evidence="9">
    <location>
        <begin position="420"/>
        <end position="451"/>
    </location>
</feature>